<name>A0ABT3ILY8_9BACT</name>
<dbReference type="InterPro" id="IPR036271">
    <property type="entry name" value="Tet_transcr_reg_TetR-rel_C_sf"/>
</dbReference>
<evidence type="ECO:0000256" key="1">
    <source>
        <dbReference type="ARBA" id="ARBA00023015"/>
    </source>
</evidence>
<dbReference type="EMBL" id="JAPDNS010000001">
    <property type="protein sequence ID" value="MCW3484963.1"/>
    <property type="molecule type" value="Genomic_DNA"/>
</dbReference>
<evidence type="ECO:0000313" key="6">
    <source>
        <dbReference type="EMBL" id="MCW3484963.1"/>
    </source>
</evidence>
<comment type="caution">
    <text evidence="6">The sequence shown here is derived from an EMBL/GenBank/DDBJ whole genome shotgun (WGS) entry which is preliminary data.</text>
</comment>
<keyword evidence="1" id="KW-0805">Transcription regulation</keyword>
<dbReference type="RefSeq" id="WP_264730912.1">
    <property type="nucleotide sequence ID" value="NZ_JAPDNR010000001.1"/>
</dbReference>
<dbReference type="PANTHER" id="PTHR47506:SF1">
    <property type="entry name" value="HTH-TYPE TRANSCRIPTIONAL REGULATOR YJDC"/>
    <property type="match status" value="1"/>
</dbReference>
<keyword evidence="7" id="KW-1185">Reference proteome</keyword>
<evidence type="ECO:0000259" key="5">
    <source>
        <dbReference type="PROSITE" id="PS50977"/>
    </source>
</evidence>
<dbReference type="Proteomes" id="UP001207742">
    <property type="component" value="Unassembled WGS sequence"/>
</dbReference>
<feature type="DNA-binding region" description="H-T-H motif" evidence="4">
    <location>
        <begin position="25"/>
        <end position="44"/>
    </location>
</feature>
<dbReference type="Pfam" id="PF16925">
    <property type="entry name" value="TetR_C_13"/>
    <property type="match status" value="1"/>
</dbReference>
<dbReference type="SUPFAM" id="SSF46689">
    <property type="entry name" value="Homeodomain-like"/>
    <property type="match status" value="1"/>
</dbReference>
<gene>
    <name evidence="6" type="ORF">OL497_13725</name>
</gene>
<organism evidence="6 7">
    <name type="scientific">Chitinophaga nivalis</name>
    <dbReference type="NCBI Taxonomy" id="2991709"/>
    <lineage>
        <taxon>Bacteria</taxon>
        <taxon>Pseudomonadati</taxon>
        <taxon>Bacteroidota</taxon>
        <taxon>Chitinophagia</taxon>
        <taxon>Chitinophagales</taxon>
        <taxon>Chitinophagaceae</taxon>
        <taxon>Chitinophaga</taxon>
    </lineage>
</organism>
<evidence type="ECO:0000256" key="2">
    <source>
        <dbReference type="ARBA" id="ARBA00023125"/>
    </source>
</evidence>
<feature type="domain" description="HTH tetR-type" evidence="5">
    <location>
        <begin position="2"/>
        <end position="62"/>
    </location>
</feature>
<dbReference type="InterPro" id="IPR011075">
    <property type="entry name" value="TetR_C"/>
</dbReference>
<sequence length="183" mass="20613">MSGTKDKIVSMADRLVRTKGFNAFSYKDISDPLAIKNAAIHYHFPAKADLGAGVIDMEIARFDANIEKWKKLPEDVQLQKLFDVFRKHSSAGNICLIGSLAADFETLTPAMRDKVHTMATRILVWMTDCLETGRKHKRLHFNGQAEDRALIIMSNLQSSLLLSRILGPATFRKIADQLLEDLR</sequence>
<protein>
    <submittedName>
        <fullName evidence="6">TetR/AcrR family transcriptional regulator</fullName>
    </submittedName>
</protein>
<dbReference type="Pfam" id="PF00440">
    <property type="entry name" value="TetR_N"/>
    <property type="match status" value="1"/>
</dbReference>
<proteinExistence type="predicted"/>
<keyword evidence="3" id="KW-0804">Transcription</keyword>
<evidence type="ECO:0000313" key="7">
    <source>
        <dbReference type="Proteomes" id="UP001207742"/>
    </source>
</evidence>
<dbReference type="PANTHER" id="PTHR47506">
    <property type="entry name" value="TRANSCRIPTIONAL REGULATORY PROTEIN"/>
    <property type="match status" value="1"/>
</dbReference>
<reference evidence="6 7" key="1">
    <citation type="submission" date="2022-10" db="EMBL/GenBank/DDBJ databases">
        <title>Chitinophaga nivalis PC15 sp. nov., isolated from Pyeongchang county, South Korea.</title>
        <authorList>
            <person name="Trinh H.N."/>
        </authorList>
    </citation>
    <scope>NUCLEOTIDE SEQUENCE [LARGE SCALE GENOMIC DNA]</scope>
    <source>
        <strain evidence="6 7">PC14</strain>
    </source>
</reference>
<dbReference type="Gene3D" id="1.10.357.10">
    <property type="entry name" value="Tetracycline Repressor, domain 2"/>
    <property type="match status" value="1"/>
</dbReference>
<evidence type="ECO:0000256" key="3">
    <source>
        <dbReference type="ARBA" id="ARBA00023163"/>
    </source>
</evidence>
<keyword evidence="2 4" id="KW-0238">DNA-binding</keyword>
<dbReference type="InterPro" id="IPR009057">
    <property type="entry name" value="Homeodomain-like_sf"/>
</dbReference>
<dbReference type="InterPro" id="IPR001647">
    <property type="entry name" value="HTH_TetR"/>
</dbReference>
<dbReference type="PROSITE" id="PS50977">
    <property type="entry name" value="HTH_TETR_2"/>
    <property type="match status" value="1"/>
</dbReference>
<evidence type="ECO:0000256" key="4">
    <source>
        <dbReference type="PROSITE-ProRule" id="PRU00335"/>
    </source>
</evidence>
<accession>A0ABT3ILY8</accession>
<dbReference type="SUPFAM" id="SSF48498">
    <property type="entry name" value="Tetracyclin repressor-like, C-terminal domain"/>
    <property type="match status" value="1"/>
</dbReference>